<dbReference type="RefSeq" id="WP_100678020.1">
    <property type="nucleotide sequence ID" value="NZ_NIPO01000001.1"/>
</dbReference>
<organism evidence="2 3">
    <name type="scientific">Avrilella dinanensis</name>
    <dbReference type="NCBI Taxonomy" id="2008672"/>
    <lineage>
        <taxon>Bacteria</taxon>
        <taxon>Pseudomonadati</taxon>
        <taxon>Bacteroidota</taxon>
        <taxon>Flavobacteriia</taxon>
        <taxon>Flavobacteriales</taxon>
        <taxon>Flavobacteriaceae</taxon>
        <taxon>Avrilella</taxon>
    </lineage>
</organism>
<keyword evidence="1" id="KW-0472">Membrane</keyword>
<dbReference type="InterPro" id="IPR053170">
    <property type="entry name" value="Transcription_regulator"/>
</dbReference>
<evidence type="ECO:0000256" key="1">
    <source>
        <dbReference type="SAM" id="Phobius"/>
    </source>
</evidence>
<comment type="caution">
    <text evidence="2">The sequence shown here is derived from an EMBL/GenBank/DDBJ whole genome shotgun (WGS) entry which is preliminary data.</text>
</comment>
<accession>A0A2M9R6G2</accession>
<feature type="transmembrane region" description="Helical" evidence="1">
    <location>
        <begin position="125"/>
        <end position="147"/>
    </location>
</feature>
<keyword evidence="3" id="KW-1185">Reference proteome</keyword>
<evidence type="ECO:0000313" key="3">
    <source>
        <dbReference type="Proteomes" id="UP000231960"/>
    </source>
</evidence>
<dbReference type="Proteomes" id="UP000231960">
    <property type="component" value="Unassembled WGS sequence"/>
</dbReference>
<proteinExistence type="predicted"/>
<protein>
    <recommendedName>
        <fullName evidence="4">Metal-dependent hydrolase</fullName>
    </recommendedName>
</protein>
<dbReference type="InterPro" id="IPR007404">
    <property type="entry name" value="YdjM-like"/>
</dbReference>
<dbReference type="Pfam" id="PF04307">
    <property type="entry name" value="YdjM"/>
    <property type="match status" value="1"/>
</dbReference>
<evidence type="ECO:0000313" key="2">
    <source>
        <dbReference type="EMBL" id="PJR04461.1"/>
    </source>
</evidence>
<feature type="transmembrane region" description="Helical" evidence="1">
    <location>
        <begin position="159"/>
        <end position="178"/>
    </location>
</feature>
<name>A0A2M9R6G2_9FLAO</name>
<feature type="transmembrane region" description="Helical" evidence="1">
    <location>
        <begin position="61"/>
        <end position="81"/>
    </location>
</feature>
<sequence>MDSLTQAVLGVAISQATLGKKIKNSHVVLYGALIGTIPDLDVLVGKWFYDPITAVGIHRGLSHSIIFYLILSFVLARWISWRERRNQVAYWQAYRAVFFILLTHSLLDIFTTWGTQLFWPFEWRLAIKSIFVIDPLYTIPLLIGVIFSCFSKKENKRLIYNKTGLIISTLYLFVTVGLQQTARQKVLHDGRFDNVEIQYITVKPTAFNTILWQIIAEGENDFYITDYSFFDSAVAPVEVYPKNHQSLQNIKNEEVIRQLIKISENQYTVTEENGKLFFNDLRFGFLNKNPDSLQFAFSYEIIQNPDSVTAREVEKDRKDGKKLLQQLAKRIQGN</sequence>
<reference evidence="2 3" key="1">
    <citation type="submission" date="2017-06" db="EMBL/GenBank/DDBJ databases">
        <title>Description of Avrilella dinanensis gen. nov. sp. nov.</title>
        <authorList>
            <person name="Leyer C."/>
            <person name="Sassi M."/>
            <person name="Minet J."/>
            <person name="Kayal S."/>
            <person name="Cattoir V."/>
        </authorList>
    </citation>
    <scope>NUCLEOTIDE SEQUENCE [LARGE SCALE GENOMIC DNA]</scope>
    <source>
        <strain evidence="2 3">UR159</strain>
    </source>
</reference>
<gene>
    <name evidence="2" type="ORF">CDL10_07855</name>
</gene>
<evidence type="ECO:0008006" key="4">
    <source>
        <dbReference type="Google" id="ProtNLM"/>
    </source>
</evidence>
<dbReference type="OrthoDB" id="9781927at2"/>
<keyword evidence="1" id="KW-1133">Transmembrane helix</keyword>
<dbReference type="PANTHER" id="PTHR40031:SF1">
    <property type="entry name" value="MEMBRANE-BOUND METAL-DEPENDENT HYDROLASE"/>
    <property type="match status" value="1"/>
</dbReference>
<keyword evidence="1" id="KW-0812">Transmembrane</keyword>
<feature type="transmembrane region" description="Helical" evidence="1">
    <location>
        <begin position="27"/>
        <end position="49"/>
    </location>
</feature>
<feature type="transmembrane region" description="Helical" evidence="1">
    <location>
        <begin position="93"/>
        <end position="113"/>
    </location>
</feature>
<dbReference type="EMBL" id="NIPO01000001">
    <property type="protein sequence ID" value="PJR04461.1"/>
    <property type="molecule type" value="Genomic_DNA"/>
</dbReference>
<dbReference type="PANTHER" id="PTHR40031">
    <property type="entry name" value="HYPOTHETICAL MEMBRANE SPANNING PROTEIN"/>
    <property type="match status" value="1"/>
</dbReference>
<dbReference type="AlphaFoldDB" id="A0A2M9R6G2"/>